<evidence type="ECO:0000313" key="1">
    <source>
        <dbReference type="EMBL" id="KQH87746.1"/>
    </source>
</evidence>
<name>A0A0Q2MJ71_VIBFU</name>
<protein>
    <submittedName>
        <fullName evidence="1">Uncharacterized protein</fullName>
    </submittedName>
</protein>
<reference evidence="1 2" key="1">
    <citation type="submission" date="2015-08" db="EMBL/GenBank/DDBJ databases">
        <title>Antibacterial properties of a collection of Vibrionaceae strains.</title>
        <authorList>
            <person name="Giubergia S."/>
        </authorList>
    </citation>
    <scope>NUCLEOTIDE SEQUENCE [LARGE SCALE GENOMIC DNA]</scope>
    <source>
        <strain evidence="1 2">S0821</strain>
    </source>
</reference>
<gene>
    <name evidence="1" type="ORF">AMR76_00120</name>
</gene>
<organism evidence="1 2">
    <name type="scientific">Vibrio furnissii</name>
    <dbReference type="NCBI Taxonomy" id="29494"/>
    <lineage>
        <taxon>Bacteria</taxon>
        <taxon>Pseudomonadati</taxon>
        <taxon>Pseudomonadota</taxon>
        <taxon>Gammaproteobacteria</taxon>
        <taxon>Vibrionales</taxon>
        <taxon>Vibrionaceae</taxon>
        <taxon>Vibrio</taxon>
    </lineage>
</organism>
<dbReference type="AlphaFoldDB" id="A0A0Q2MJ71"/>
<keyword evidence="2" id="KW-1185">Reference proteome</keyword>
<accession>A0A0Q2MJ71</accession>
<dbReference type="InParanoid" id="A0A0Q2MJ71"/>
<dbReference type="EMBL" id="LKHS01000001">
    <property type="protein sequence ID" value="KQH87746.1"/>
    <property type="molecule type" value="Genomic_DNA"/>
</dbReference>
<sequence>MNGVGPAHDSAPKSETQLSSFSNTIFTDQSFNNAKLLNHHQFALMQHTIIMTKVKEQAHVEP</sequence>
<proteinExistence type="predicted"/>
<evidence type="ECO:0000313" key="2">
    <source>
        <dbReference type="Proteomes" id="UP000051221"/>
    </source>
</evidence>
<dbReference type="Proteomes" id="UP000051221">
    <property type="component" value="Unassembled WGS sequence"/>
</dbReference>
<comment type="caution">
    <text evidence="1">The sequence shown here is derived from an EMBL/GenBank/DDBJ whole genome shotgun (WGS) entry which is preliminary data.</text>
</comment>